<dbReference type="AlphaFoldDB" id="A0A382TCQ5"/>
<comment type="similarity">
    <text evidence="2">Belongs to the flagella basal body rod proteins family.</text>
</comment>
<reference evidence="6" key="1">
    <citation type="submission" date="2018-05" db="EMBL/GenBank/DDBJ databases">
        <authorList>
            <person name="Lanie J.A."/>
            <person name="Ng W.-L."/>
            <person name="Kazmierczak K.M."/>
            <person name="Andrzejewski T.M."/>
            <person name="Davidsen T.M."/>
            <person name="Wayne K.J."/>
            <person name="Tettelin H."/>
            <person name="Glass J.I."/>
            <person name="Rusch D."/>
            <person name="Podicherti R."/>
            <person name="Tsui H.-C.T."/>
            <person name="Winkler M.E."/>
        </authorList>
    </citation>
    <scope>NUCLEOTIDE SEQUENCE</scope>
</reference>
<evidence type="ECO:0000313" key="6">
    <source>
        <dbReference type="EMBL" id="SVD19161.1"/>
    </source>
</evidence>
<feature type="domain" description="Flagellar basal body rod protein N-terminal" evidence="5">
    <location>
        <begin position="56"/>
        <end position="76"/>
    </location>
</feature>
<evidence type="ECO:0000256" key="1">
    <source>
        <dbReference type="ARBA" id="ARBA00004117"/>
    </source>
</evidence>
<evidence type="ECO:0000256" key="2">
    <source>
        <dbReference type="ARBA" id="ARBA00009677"/>
    </source>
</evidence>
<gene>
    <name evidence="6" type="ORF">METZ01_LOCUS372015</name>
</gene>
<dbReference type="Pfam" id="PF00460">
    <property type="entry name" value="Flg_bb_rod"/>
    <property type="match status" value="1"/>
</dbReference>
<dbReference type="GO" id="GO:0071973">
    <property type="term" value="P:bacterial-type flagellum-dependent cell motility"/>
    <property type="evidence" value="ECO:0007669"/>
    <property type="project" value="InterPro"/>
</dbReference>
<dbReference type="GO" id="GO:0030694">
    <property type="term" value="C:bacterial-type flagellum basal body, rod"/>
    <property type="evidence" value="ECO:0007669"/>
    <property type="project" value="InterPro"/>
</dbReference>
<evidence type="ECO:0000256" key="4">
    <source>
        <dbReference type="SAM" id="MobiDB-lite"/>
    </source>
</evidence>
<comment type="subcellular location">
    <subcellularLocation>
        <location evidence="1">Bacterial flagellum basal body</location>
    </subcellularLocation>
</comment>
<feature type="region of interest" description="Disordered" evidence="4">
    <location>
        <begin position="1"/>
        <end position="21"/>
    </location>
</feature>
<accession>A0A382TCQ5</accession>
<dbReference type="EMBL" id="UINC01135170">
    <property type="protein sequence ID" value="SVD19161.1"/>
    <property type="molecule type" value="Genomic_DNA"/>
</dbReference>
<evidence type="ECO:0000259" key="5">
    <source>
        <dbReference type="Pfam" id="PF00460"/>
    </source>
</evidence>
<dbReference type="InterPro" id="IPR006300">
    <property type="entry name" value="FlgB"/>
</dbReference>
<dbReference type="NCBIfam" id="TIGR01396">
    <property type="entry name" value="FlgB"/>
    <property type="match status" value="1"/>
</dbReference>
<name>A0A382TCQ5_9ZZZZ</name>
<proteinExistence type="inferred from homology"/>
<feature type="region of interest" description="Disordered" evidence="4">
    <location>
        <begin position="93"/>
        <end position="115"/>
    </location>
</feature>
<organism evidence="6">
    <name type="scientific">marine metagenome</name>
    <dbReference type="NCBI Taxonomy" id="408172"/>
    <lineage>
        <taxon>unclassified sequences</taxon>
        <taxon>metagenomes</taxon>
        <taxon>ecological metagenomes</taxon>
    </lineage>
</organism>
<keyword evidence="3" id="KW-0975">Bacterial flagellum</keyword>
<dbReference type="InterPro" id="IPR001444">
    <property type="entry name" value="Flag_bb_rod_N"/>
</dbReference>
<sequence length="170" mass="18982">MKWHGDCSHPIANPRLSRSDGKAEQTACEKVGTVFLDKVIFNKTKIPVLTAVLDVTQLRQRVIANNIANVSTKGYRRQELRFQEYLDSFVRQPPVEGQRTDPKHMTVPSPTFSPEVFEPETGLNDTGLNNVDIDMEMADLAENHLFFNVGTRLLSGGFDGLKKAINGRPA</sequence>
<protein>
    <recommendedName>
        <fullName evidence="5">Flagellar basal body rod protein N-terminal domain-containing protein</fullName>
    </recommendedName>
</protein>
<evidence type="ECO:0000256" key="3">
    <source>
        <dbReference type="ARBA" id="ARBA00023143"/>
    </source>
</evidence>